<protein>
    <recommendedName>
        <fullName evidence="4">GPI inositol-deacylase</fullName>
    </recommendedName>
</protein>
<sequence>MPSPTTCLTPRSYRSCTPSMRRGASSPRSPKPSWNVRERVLELRKQHLPSPWPPNDRHVGVILIGHSMGGFIATDTLLRILDERRASSSSASSSPCFPLIHGILTFDTPLNGLARSMFVYGAFSNYQKVSSVFNLMTALTAATPTALSRLASRRALATAAGRISKPAGAGGRSNPAWKAWQLVALRTGAAGVVAAGGVLAFQHRRTLLAAARHARRNGLGGSAAAARAEVTRRVRRSIDALGQGLAYLNRGNVGASFAWLADHFAFVGPLLRPGQLAGRLERLGRVRGVGVRCVYASLGENGVWEGGLFVPERTFCAVPTRTPTTKSPEAGGERKEEGQEEDGRGTAKRSRSSSVTLDGVAVNGNDGNNASAERLFVRQVIAGAEDEIAAHVGMFRRERNLEYDRMVNNAAGWAVEWANDERDVYEPEPELEPGSTVAEEESTRQEEMSTEAMVAEMADMDAITRAVDGDGGVAQAEKVILEGEAKAGLASRARDEDDGEMMLDDNVADGGQIPDESPLDIAAAASLVPLPDETDIDIADQASPGEPFAQDEAAERKRAYLEQLVGIAQQTGTRLRSYMPSIPTVAMEMPKLSMPAVSLPAMPTLPNVGFPSRIYPFSKASRADPGLGEVKEEGVEESNVDAGPVSDMRDQE</sequence>
<gene>
    <name evidence="2" type="ORF">VTJ83DRAFT_1369</name>
</gene>
<dbReference type="RefSeq" id="XP_070870722.1">
    <property type="nucleotide sequence ID" value="XM_071007520.1"/>
</dbReference>
<feature type="compositionally biased region" description="Polar residues" evidence="1">
    <location>
        <begin position="1"/>
        <end position="18"/>
    </location>
</feature>
<dbReference type="PANTHER" id="PTHR47842:SF2">
    <property type="entry name" value="DUF676 DOMAIN-CONTAINING PROTEIN"/>
    <property type="match status" value="1"/>
</dbReference>
<name>A0ABR4DP06_9PEZI</name>
<dbReference type="InterPro" id="IPR029058">
    <property type="entry name" value="AB_hydrolase_fold"/>
</dbReference>
<comment type="caution">
    <text evidence="2">The sequence shown here is derived from an EMBL/GenBank/DDBJ whole genome shotgun (WGS) entry which is preliminary data.</text>
</comment>
<dbReference type="SUPFAM" id="SSF53474">
    <property type="entry name" value="alpha/beta-Hydrolases"/>
    <property type="match status" value="1"/>
</dbReference>
<dbReference type="GeneID" id="98122164"/>
<evidence type="ECO:0000313" key="2">
    <source>
        <dbReference type="EMBL" id="KAL2271998.1"/>
    </source>
</evidence>
<feature type="region of interest" description="Disordered" evidence="1">
    <location>
        <begin position="621"/>
        <end position="652"/>
    </location>
</feature>
<dbReference type="EMBL" id="JAZGUE010000001">
    <property type="protein sequence ID" value="KAL2271998.1"/>
    <property type="molecule type" value="Genomic_DNA"/>
</dbReference>
<proteinExistence type="predicted"/>
<dbReference type="Proteomes" id="UP001600064">
    <property type="component" value="Unassembled WGS sequence"/>
</dbReference>
<organism evidence="2 3">
    <name type="scientific">Remersonia thermophila</name>
    <dbReference type="NCBI Taxonomy" id="72144"/>
    <lineage>
        <taxon>Eukaryota</taxon>
        <taxon>Fungi</taxon>
        <taxon>Dikarya</taxon>
        <taxon>Ascomycota</taxon>
        <taxon>Pezizomycotina</taxon>
        <taxon>Sordariomycetes</taxon>
        <taxon>Sordariomycetidae</taxon>
        <taxon>Sordariales</taxon>
        <taxon>Sordariales incertae sedis</taxon>
        <taxon>Remersonia</taxon>
    </lineage>
</organism>
<dbReference type="Gene3D" id="3.40.50.1820">
    <property type="entry name" value="alpha/beta hydrolase"/>
    <property type="match status" value="1"/>
</dbReference>
<evidence type="ECO:0000313" key="3">
    <source>
        <dbReference type="Proteomes" id="UP001600064"/>
    </source>
</evidence>
<reference evidence="2 3" key="1">
    <citation type="journal article" date="2024" name="Commun. Biol.">
        <title>Comparative genomic analysis of thermophilic fungi reveals convergent evolutionary adaptations and gene losses.</title>
        <authorList>
            <person name="Steindorff A.S."/>
            <person name="Aguilar-Pontes M.V."/>
            <person name="Robinson A.J."/>
            <person name="Andreopoulos B."/>
            <person name="LaButti K."/>
            <person name="Kuo A."/>
            <person name="Mondo S."/>
            <person name="Riley R."/>
            <person name="Otillar R."/>
            <person name="Haridas S."/>
            <person name="Lipzen A."/>
            <person name="Grimwood J."/>
            <person name="Schmutz J."/>
            <person name="Clum A."/>
            <person name="Reid I.D."/>
            <person name="Moisan M.C."/>
            <person name="Butler G."/>
            <person name="Nguyen T.T.M."/>
            <person name="Dewar K."/>
            <person name="Conant G."/>
            <person name="Drula E."/>
            <person name="Henrissat B."/>
            <person name="Hansel C."/>
            <person name="Singer S."/>
            <person name="Hutchinson M.I."/>
            <person name="de Vries R.P."/>
            <person name="Natvig D.O."/>
            <person name="Powell A.J."/>
            <person name="Tsang A."/>
            <person name="Grigoriev I.V."/>
        </authorList>
    </citation>
    <scope>NUCLEOTIDE SEQUENCE [LARGE SCALE GENOMIC DNA]</scope>
    <source>
        <strain evidence="2 3">ATCC 22073</strain>
    </source>
</reference>
<feature type="compositionally biased region" description="Basic and acidic residues" evidence="1">
    <location>
        <begin position="331"/>
        <end position="345"/>
    </location>
</feature>
<feature type="region of interest" description="Disordered" evidence="1">
    <location>
        <begin position="319"/>
        <end position="364"/>
    </location>
</feature>
<accession>A0ABR4DP06</accession>
<evidence type="ECO:0000256" key="1">
    <source>
        <dbReference type="SAM" id="MobiDB-lite"/>
    </source>
</evidence>
<feature type="region of interest" description="Disordered" evidence="1">
    <location>
        <begin position="1"/>
        <end position="33"/>
    </location>
</feature>
<evidence type="ECO:0008006" key="4">
    <source>
        <dbReference type="Google" id="ProtNLM"/>
    </source>
</evidence>
<dbReference type="PANTHER" id="PTHR47842">
    <property type="entry name" value="EXPRESSED PROTEIN"/>
    <property type="match status" value="1"/>
</dbReference>
<keyword evidence="3" id="KW-1185">Reference proteome</keyword>
<feature type="region of interest" description="Disordered" evidence="1">
    <location>
        <begin position="426"/>
        <end position="449"/>
    </location>
</feature>